<feature type="domain" description="C-type lectin" evidence="1">
    <location>
        <begin position="196"/>
        <end position="282"/>
    </location>
</feature>
<dbReference type="InterPro" id="IPR050111">
    <property type="entry name" value="C-type_lectin/snaclec_domain"/>
</dbReference>
<keyword evidence="3" id="KW-1185">Reference proteome</keyword>
<dbReference type="EMBL" id="LJIJ01000018">
    <property type="protein sequence ID" value="ODN05705.1"/>
    <property type="molecule type" value="Genomic_DNA"/>
</dbReference>
<dbReference type="AlphaFoldDB" id="A0A1D2NKQ8"/>
<sequence length="286" mass="32699">VNMTRTSKKVDSSISLRKLGAVVGTIVRLLILASSQSQSNALLDATIPADGEPPIIELDNSNWVILRKQLTWGEASAICDKKYFRLTMLATREKAQELVDKIASISEPYTPEYDQKYMEVEFGMDRRYWIGELSHPHIILNFHRNLLALFISRRFSFGRLRLALGIIVIRHLQLISSWESTALQDAAPLADGEPDVKELGTTNWIIIRLTDIVQEGKWYWINDGSELSYEFWYPNQPDHQKINGALKSGEHCVTLWNPAYHAKDNHSFNDDECKNKYYAICDVAEV</sequence>
<dbReference type="PROSITE" id="PS50041">
    <property type="entry name" value="C_TYPE_LECTIN_2"/>
    <property type="match status" value="1"/>
</dbReference>
<dbReference type="InterPro" id="IPR016187">
    <property type="entry name" value="CTDL_fold"/>
</dbReference>
<dbReference type="InterPro" id="IPR001304">
    <property type="entry name" value="C-type_lectin-like"/>
</dbReference>
<organism evidence="2 3">
    <name type="scientific">Orchesella cincta</name>
    <name type="common">Springtail</name>
    <name type="synonym">Podura cincta</name>
    <dbReference type="NCBI Taxonomy" id="48709"/>
    <lineage>
        <taxon>Eukaryota</taxon>
        <taxon>Metazoa</taxon>
        <taxon>Ecdysozoa</taxon>
        <taxon>Arthropoda</taxon>
        <taxon>Hexapoda</taxon>
        <taxon>Collembola</taxon>
        <taxon>Entomobryomorpha</taxon>
        <taxon>Entomobryoidea</taxon>
        <taxon>Orchesellidae</taxon>
        <taxon>Orchesellinae</taxon>
        <taxon>Orchesella</taxon>
    </lineage>
</organism>
<dbReference type="InterPro" id="IPR016186">
    <property type="entry name" value="C-type_lectin-like/link_sf"/>
</dbReference>
<accession>A0A1D2NKQ8</accession>
<dbReference type="Pfam" id="PF00059">
    <property type="entry name" value="Lectin_C"/>
    <property type="match status" value="1"/>
</dbReference>
<reference evidence="2 3" key="1">
    <citation type="journal article" date="2016" name="Genome Biol. Evol.">
        <title>Gene Family Evolution Reflects Adaptation to Soil Environmental Stressors in the Genome of the Collembolan Orchesella cincta.</title>
        <authorList>
            <person name="Faddeeva-Vakhrusheva A."/>
            <person name="Derks M.F."/>
            <person name="Anvar S.Y."/>
            <person name="Agamennone V."/>
            <person name="Suring W."/>
            <person name="Smit S."/>
            <person name="van Straalen N.M."/>
            <person name="Roelofs D."/>
        </authorList>
    </citation>
    <scope>NUCLEOTIDE SEQUENCE [LARGE SCALE GENOMIC DNA]</scope>
    <source>
        <tissue evidence="2">Mixed pool</tissue>
    </source>
</reference>
<dbReference type="CDD" id="cd00037">
    <property type="entry name" value="CLECT"/>
    <property type="match status" value="1"/>
</dbReference>
<gene>
    <name evidence="2" type="ORF">Ocin01_01021</name>
</gene>
<name>A0A1D2NKQ8_ORCCI</name>
<feature type="non-terminal residue" evidence="2">
    <location>
        <position position="1"/>
    </location>
</feature>
<evidence type="ECO:0000259" key="1">
    <source>
        <dbReference type="PROSITE" id="PS50041"/>
    </source>
</evidence>
<dbReference type="PANTHER" id="PTHR22803">
    <property type="entry name" value="MANNOSE, PHOSPHOLIPASE, LECTIN RECEPTOR RELATED"/>
    <property type="match status" value="1"/>
</dbReference>
<proteinExistence type="predicted"/>
<dbReference type="OrthoDB" id="7647695at2759"/>
<protein>
    <submittedName>
        <fullName evidence="2">Asialoglycoprotein receptor 1</fullName>
    </submittedName>
</protein>
<evidence type="ECO:0000313" key="3">
    <source>
        <dbReference type="Proteomes" id="UP000094527"/>
    </source>
</evidence>
<dbReference type="SUPFAM" id="SSF56436">
    <property type="entry name" value="C-type lectin-like"/>
    <property type="match status" value="1"/>
</dbReference>
<evidence type="ECO:0000313" key="2">
    <source>
        <dbReference type="EMBL" id="ODN05705.1"/>
    </source>
</evidence>
<dbReference type="Proteomes" id="UP000094527">
    <property type="component" value="Unassembled WGS sequence"/>
</dbReference>
<dbReference type="Gene3D" id="3.10.100.10">
    <property type="entry name" value="Mannose-Binding Protein A, subunit A"/>
    <property type="match status" value="1"/>
</dbReference>
<comment type="caution">
    <text evidence="2">The sequence shown here is derived from an EMBL/GenBank/DDBJ whole genome shotgun (WGS) entry which is preliminary data.</text>
</comment>
<keyword evidence="2" id="KW-0675">Receptor</keyword>